<evidence type="ECO:0000313" key="2">
    <source>
        <dbReference type="EMBL" id="ARU63446.1"/>
    </source>
</evidence>
<sequence>MLYRYENKMGWLLLVMTLPVLYMIWAQETVKEAIVLALLYVLLLGLLFMRHFAMKGLRVADEGLVVERRLLKSKVYPWQRLQVIYHSQEKRLAEGLEILQGEGRGEFVALTKVRDTEKLRAELAERLGSKYKNGKSDV</sequence>
<evidence type="ECO:0000313" key="3">
    <source>
        <dbReference type="Proteomes" id="UP000195437"/>
    </source>
</evidence>
<dbReference type="AlphaFoldDB" id="A0A1Y0IUH8"/>
<keyword evidence="1" id="KW-0472">Membrane</keyword>
<reference evidence="3" key="1">
    <citation type="submission" date="2017-05" db="EMBL/GenBank/DDBJ databases">
        <authorList>
            <person name="Sung H."/>
        </authorList>
    </citation>
    <scope>NUCLEOTIDE SEQUENCE [LARGE SCALE GENOMIC DNA]</scope>
    <source>
        <strain evidence="3">AR23208</strain>
    </source>
</reference>
<dbReference type="KEGG" id="tum:CBW65_22440"/>
<dbReference type="RefSeq" id="WP_087458790.1">
    <property type="nucleotide sequence ID" value="NZ_CP021434.1"/>
</dbReference>
<name>A0A1Y0IUH8_9BACL</name>
<proteinExistence type="predicted"/>
<dbReference type="Proteomes" id="UP000195437">
    <property type="component" value="Chromosome"/>
</dbReference>
<gene>
    <name evidence="2" type="ORF">CBW65_22440</name>
</gene>
<keyword evidence="1" id="KW-1133">Transmembrane helix</keyword>
<accession>A0A1Y0IUH8</accession>
<protein>
    <submittedName>
        <fullName evidence="2">Uncharacterized protein</fullName>
    </submittedName>
</protein>
<feature type="transmembrane region" description="Helical" evidence="1">
    <location>
        <begin position="9"/>
        <end position="27"/>
    </location>
</feature>
<dbReference type="EMBL" id="CP021434">
    <property type="protein sequence ID" value="ARU63446.1"/>
    <property type="molecule type" value="Genomic_DNA"/>
</dbReference>
<dbReference type="OrthoDB" id="2381974at2"/>
<keyword evidence="1" id="KW-0812">Transmembrane</keyword>
<keyword evidence="3" id="KW-1185">Reference proteome</keyword>
<feature type="transmembrane region" description="Helical" evidence="1">
    <location>
        <begin position="33"/>
        <end position="49"/>
    </location>
</feature>
<organism evidence="2 3">
    <name type="scientific">Tumebacillus avium</name>
    <dbReference type="NCBI Taxonomy" id="1903704"/>
    <lineage>
        <taxon>Bacteria</taxon>
        <taxon>Bacillati</taxon>
        <taxon>Bacillota</taxon>
        <taxon>Bacilli</taxon>
        <taxon>Bacillales</taxon>
        <taxon>Alicyclobacillaceae</taxon>
        <taxon>Tumebacillus</taxon>
    </lineage>
</organism>
<evidence type="ECO:0000256" key="1">
    <source>
        <dbReference type="SAM" id="Phobius"/>
    </source>
</evidence>